<dbReference type="Proteomes" id="UP000283458">
    <property type="component" value="Unassembled WGS sequence"/>
</dbReference>
<comment type="caution">
    <text evidence="4">The sequence shown here is derived from an EMBL/GenBank/DDBJ whole genome shotgun (WGS) entry which is preliminary data.</text>
</comment>
<dbReference type="SUPFAM" id="SSF53850">
    <property type="entry name" value="Periplasmic binding protein-like II"/>
    <property type="match status" value="1"/>
</dbReference>
<evidence type="ECO:0000313" key="5">
    <source>
        <dbReference type="Proteomes" id="UP000283458"/>
    </source>
</evidence>
<dbReference type="Pfam" id="PF00497">
    <property type="entry name" value="SBP_bac_3"/>
    <property type="match status" value="1"/>
</dbReference>
<feature type="domain" description="Solute-binding protein family 3/N-terminal" evidence="3">
    <location>
        <begin position="40"/>
        <end position="250"/>
    </location>
</feature>
<name>A0A418VSI6_9PROT</name>
<dbReference type="RefSeq" id="WP_119832906.1">
    <property type="nucleotide sequence ID" value="NZ_QYUL01000003.1"/>
</dbReference>
<proteinExistence type="predicted"/>
<dbReference type="OrthoDB" id="370676at2"/>
<keyword evidence="1 2" id="KW-0732">Signal</keyword>
<dbReference type="PANTHER" id="PTHR35936">
    <property type="entry name" value="MEMBRANE-BOUND LYTIC MUREIN TRANSGLYCOSYLASE F"/>
    <property type="match status" value="1"/>
</dbReference>
<organism evidence="4 5">
    <name type="scientific">Azospirillum cavernae</name>
    <dbReference type="NCBI Taxonomy" id="2320860"/>
    <lineage>
        <taxon>Bacteria</taxon>
        <taxon>Pseudomonadati</taxon>
        <taxon>Pseudomonadota</taxon>
        <taxon>Alphaproteobacteria</taxon>
        <taxon>Rhodospirillales</taxon>
        <taxon>Azospirillaceae</taxon>
        <taxon>Azospirillum</taxon>
    </lineage>
</organism>
<dbReference type="Gene3D" id="3.40.190.10">
    <property type="entry name" value="Periplasmic binding protein-like II"/>
    <property type="match status" value="2"/>
</dbReference>
<gene>
    <name evidence="4" type="ORF">D3877_22000</name>
</gene>
<feature type="chain" id="PRO_5019483591" evidence="2">
    <location>
        <begin position="26"/>
        <end position="254"/>
    </location>
</feature>
<sequence length="254" mass="27353">MRLSITAAVFLTVAALSASLSSVRADTVTAHARPRPPELTVESGTISGPLKDVLDEAVAKMGVTLAWENVPFPRSVQDLQSGKDVIVPRVRRTADREPYITFLGPIAVQKRKVYFLAPNGKASVSKYEDLAGLTVGIKRGTAYFDRFDADKTLKKVESNDDGSLVNMLSAGRFDVIATVDKPALDATLKALNVTNVAYAPYQQAIDGENYYGMAKNSGLAKRAAELDGILKNMAASGRVAAIYGKYNLNPEQID</sequence>
<protein>
    <submittedName>
        <fullName evidence="4">Amino acid ABC transporter substrate-binding protein</fullName>
    </submittedName>
</protein>
<dbReference type="SMART" id="SM00062">
    <property type="entry name" value="PBPb"/>
    <property type="match status" value="1"/>
</dbReference>
<dbReference type="AlphaFoldDB" id="A0A418VSI6"/>
<dbReference type="EMBL" id="QYUL01000003">
    <property type="protein sequence ID" value="RJF79447.1"/>
    <property type="molecule type" value="Genomic_DNA"/>
</dbReference>
<reference evidence="4 5" key="1">
    <citation type="submission" date="2018-09" db="EMBL/GenBank/DDBJ databases">
        <authorList>
            <person name="Zhu H."/>
        </authorList>
    </citation>
    <scope>NUCLEOTIDE SEQUENCE [LARGE SCALE GENOMIC DNA]</scope>
    <source>
        <strain evidence="4 5">K2W22B-5</strain>
    </source>
</reference>
<dbReference type="InterPro" id="IPR001638">
    <property type="entry name" value="Solute-binding_3/MltF_N"/>
</dbReference>
<dbReference type="PANTHER" id="PTHR35936:SF19">
    <property type="entry name" value="AMINO-ACID-BINDING PROTEIN YXEM-RELATED"/>
    <property type="match status" value="1"/>
</dbReference>
<evidence type="ECO:0000259" key="3">
    <source>
        <dbReference type="SMART" id="SM00062"/>
    </source>
</evidence>
<accession>A0A418VSI6</accession>
<feature type="signal peptide" evidence="2">
    <location>
        <begin position="1"/>
        <end position="25"/>
    </location>
</feature>
<keyword evidence="5" id="KW-1185">Reference proteome</keyword>
<evidence type="ECO:0000256" key="1">
    <source>
        <dbReference type="ARBA" id="ARBA00022729"/>
    </source>
</evidence>
<evidence type="ECO:0000313" key="4">
    <source>
        <dbReference type="EMBL" id="RJF79447.1"/>
    </source>
</evidence>
<evidence type="ECO:0000256" key="2">
    <source>
        <dbReference type="SAM" id="SignalP"/>
    </source>
</evidence>